<evidence type="ECO:0000259" key="6">
    <source>
        <dbReference type="PROSITE" id="PS01124"/>
    </source>
</evidence>
<dbReference type="PRINTS" id="PR00032">
    <property type="entry name" value="HTHARAC"/>
</dbReference>
<dbReference type="InterPro" id="IPR009057">
    <property type="entry name" value="Homeodomain-like_sf"/>
</dbReference>
<dbReference type="Pfam" id="PF02311">
    <property type="entry name" value="AraC_binding"/>
    <property type="match status" value="1"/>
</dbReference>
<dbReference type="InterPro" id="IPR011051">
    <property type="entry name" value="RmlC_Cupin_sf"/>
</dbReference>
<keyword evidence="4" id="KW-0804">Transcription</keyword>
<keyword evidence="8" id="KW-1185">Reference proteome</keyword>
<dbReference type="PROSITE" id="PS01124">
    <property type="entry name" value="HTH_ARAC_FAMILY_2"/>
    <property type="match status" value="1"/>
</dbReference>
<dbReference type="AlphaFoldDB" id="A0A5B9DTI5"/>
<evidence type="ECO:0000256" key="4">
    <source>
        <dbReference type="ARBA" id="ARBA00023163"/>
    </source>
</evidence>
<keyword evidence="2" id="KW-0238">DNA-binding</keyword>
<dbReference type="GO" id="GO:0043565">
    <property type="term" value="F:sequence-specific DNA binding"/>
    <property type="evidence" value="ECO:0007669"/>
    <property type="project" value="InterPro"/>
</dbReference>
<organism evidence="7 8">
    <name type="scientific">Paradevosia tibetensis</name>
    <dbReference type="NCBI Taxonomy" id="1447062"/>
    <lineage>
        <taxon>Bacteria</taxon>
        <taxon>Pseudomonadati</taxon>
        <taxon>Pseudomonadota</taxon>
        <taxon>Alphaproteobacteria</taxon>
        <taxon>Hyphomicrobiales</taxon>
        <taxon>Devosiaceae</taxon>
        <taxon>Paradevosia</taxon>
    </lineage>
</organism>
<evidence type="ECO:0000256" key="3">
    <source>
        <dbReference type="ARBA" id="ARBA00023159"/>
    </source>
</evidence>
<dbReference type="Gene3D" id="2.60.120.10">
    <property type="entry name" value="Jelly Rolls"/>
    <property type="match status" value="1"/>
</dbReference>
<dbReference type="InterPro" id="IPR018060">
    <property type="entry name" value="HTH_AraC"/>
</dbReference>
<dbReference type="CDD" id="cd06999">
    <property type="entry name" value="cupin_HpaA-like_N"/>
    <property type="match status" value="1"/>
</dbReference>
<dbReference type="InterPro" id="IPR003313">
    <property type="entry name" value="AraC-bd"/>
</dbReference>
<dbReference type="OrthoDB" id="9814125at2"/>
<proteinExistence type="predicted"/>
<dbReference type="PANTHER" id="PTHR43280:SF32">
    <property type="entry name" value="TRANSCRIPTIONAL REGULATORY PROTEIN"/>
    <property type="match status" value="1"/>
</dbReference>
<dbReference type="SUPFAM" id="SSF51182">
    <property type="entry name" value="RmlC-like cupins"/>
    <property type="match status" value="1"/>
</dbReference>
<gene>
    <name evidence="7" type="ORF">FNA67_10635</name>
</gene>
<dbReference type="SUPFAM" id="SSF46689">
    <property type="entry name" value="Homeodomain-like"/>
    <property type="match status" value="1"/>
</dbReference>
<evidence type="ECO:0000313" key="8">
    <source>
        <dbReference type="Proteomes" id="UP000321062"/>
    </source>
</evidence>
<accession>A0A5B9DTI5</accession>
<feature type="region of interest" description="Disordered" evidence="5">
    <location>
        <begin position="289"/>
        <end position="312"/>
    </location>
</feature>
<dbReference type="EMBL" id="CP041690">
    <property type="protein sequence ID" value="QEE22771.1"/>
    <property type="molecule type" value="Genomic_DNA"/>
</dbReference>
<evidence type="ECO:0000256" key="1">
    <source>
        <dbReference type="ARBA" id="ARBA00023015"/>
    </source>
</evidence>
<keyword evidence="1" id="KW-0805">Transcription regulation</keyword>
<protein>
    <submittedName>
        <fullName evidence="7">Helix-turn-helix domain-containing protein</fullName>
    </submittedName>
</protein>
<dbReference type="PANTHER" id="PTHR43280">
    <property type="entry name" value="ARAC-FAMILY TRANSCRIPTIONAL REGULATOR"/>
    <property type="match status" value="1"/>
</dbReference>
<feature type="domain" description="HTH araC/xylS-type" evidence="6">
    <location>
        <begin position="184"/>
        <end position="282"/>
    </location>
</feature>
<dbReference type="SMART" id="SM00342">
    <property type="entry name" value="HTH_ARAC"/>
    <property type="match status" value="1"/>
</dbReference>
<dbReference type="KEGG" id="yti:FNA67_10635"/>
<dbReference type="Pfam" id="PF12833">
    <property type="entry name" value="HTH_18"/>
    <property type="match status" value="1"/>
</dbReference>
<dbReference type="Proteomes" id="UP000321062">
    <property type="component" value="Chromosome"/>
</dbReference>
<evidence type="ECO:0000256" key="2">
    <source>
        <dbReference type="ARBA" id="ARBA00023125"/>
    </source>
</evidence>
<evidence type="ECO:0000256" key="5">
    <source>
        <dbReference type="SAM" id="MobiDB-lite"/>
    </source>
</evidence>
<reference evidence="7 8" key="1">
    <citation type="journal article" date="2015" name="Int. J. Syst. Evol. Microbiol.">
        <title>Youhaiella tibetensis gen. nov., sp. nov., isolated from subsurface sediment.</title>
        <authorList>
            <person name="Wang Y.X."/>
            <person name="Huang F.Q."/>
            <person name="Nogi Y."/>
            <person name="Pang S.J."/>
            <person name="Wang P.K."/>
            <person name="Lv J."/>
        </authorList>
    </citation>
    <scope>NUCLEOTIDE SEQUENCE [LARGE SCALE GENOMIC DNA]</scope>
    <source>
        <strain evidence="8">fig4</strain>
    </source>
</reference>
<dbReference type="Gene3D" id="1.10.10.60">
    <property type="entry name" value="Homeodomain-like"/>
    <property type="match status" value="1"/>
</dbReference>
<sequence length="312" mass="34193">MSSIPIYALYGEETEDQAQDWLHWETVLSRSSLYDFRIAPHRHEQFFQVIHVTAGTVEATIDGEVFSLGADTAICIPALTVHGYEFSPDIVGVVLTFFERDVRAILQQSPEIAEAFRGPRIVRGGREVGLAVEQLIAEAGRREHGRATAMSARIGLLLVAIHRAEVASAHSMQADANRAVHHVQAFQALVDAEFARARPMGFYAGTLGITPSHLNRVCKQVLGTSALSVIERRIALEAKRYLKFSSLSVKEIALLLGYQDPSYFNRFFARQVGMAPGLFRKAARGEGEEGAAPLLPVGRPSRTGSGSDRPGR</sequence>
<evidence type="ECO:0000313" key="7">
    <source>
        <dbReference type="EMBL" id="QEE22771.1"/>
    </source>
</evidence>
<name>A0A5B9DTI5_9HYPH</name>
<keyword evidence="3" id="KW-0010">Activator</keyword>
<dbReference type="GO" id="GO:0003700">
    <property type="term" value="F:DNA-binding transcription factor activity"/>
    <property type="evidence" value="ECO:0007669"/>
    <property type="project" value="InterPro"/>
</dbReference>
<dbReference type="InterPro" id="IPR014710">
    <property type="entry name" value="RmlC-like_jellyroll"/>
</dbReference>
<dbReference type="InterPro" id="IPR047264">
    <property type="entry name" value="Cupin_HpaA-like_N"/>
</dbReference>
<dbReference type="InterPro" id="IPR020449">
    <property type="entry name" value="Tscrpt_reg_AraC-type_HTH"/>
</dbReference>